<protein>
    <submittedName>
        <fullName evidence="1">Kinase-like protein</fullName>
    </submittedName>
</protein>
<accession>A0ACC8ELW1</accession>
<proteinExistence type="predicted"/>
<sequence length="308" mass="34158">MPKRSHRPPTRTGRGIPSNAKSWVSVVGSGKSIPTLVVERATFGSLYDFLERAGLSAIHRAGIVHGDVKADNILIFESPEPDKQFLAKISDFGSIITVDNAKEMEKRGGQVRYNGTKSTNAPETVNQSGRDAIKAEMLVRCDTYSLGLVYLHVLARRWERDWEGKDDRVLGLAIDVVKSSDLPPEFYPQFCGVVGMLLQYDPIKRCADLTTMLEALTPNQMSDNTVAISLHNHSPTSRPEIDISKSIETKFDRPGHLDFGWHDELLLAKDIQRDIFTTAQSASSLSEFKQSSRPCFELALAYSIGFGT</sequence>
<gene>
    <name evidence="1" type="ORF">K441DRAFT_701468</name>
</gene>
<evidence type="ECO:0000313" key="2">
    <source>
        <dbReference type="Proteomes" id="UP000250078"/>
    </source>
</evidence>
<dbReference type="EMBL" id="KV748267">
    <property type="protein sequence ID" value="OCK87170.1"/>
    <property type="molecule type" value="Genomic_DNA"/>
</dbReference>
<keyword evidence="2" id="KW-1185">Reference proteome</keyword>
<dbReference type="Proteomes" id="UP000250078">
    <property type="component" value="Unassembled WGS sequence"/>
</dbReference>
<name>A0ACC8ELW1_9PEZI</name>
<organism evidence="1 2">
    <name type="scientific">Cenococcum geophilum 1.58</name>
    <dbReference type="NCBI Taxonomy" id="794803"/>
    <lineage>
        <taxon>Eukaryota</taxon>
        <taxon>Fungi</taxon>
        <taxon>Dikarya</taxon>
        <taxon>Ascomycota</taxon>
        <taxon>Pezizomycotina</taxon>
        <taxon>Dothideomycetes</taxon>
        <taxon>Pleosporomycetidae</taxon>
        <taxon>Gloniales</taxon>
        <taxon>Gloniaceae</taxon>
        <taxon>Cenococcum</taxon>
    </lineage>
</organism>
<evidence type="ECO:0000313" key="1">
    <source>
        <dbReference type="EMBL" id="OCK87170.1"/>
    </source>
</evidence>
<reference evidence="1 2" key="1">
    <citation type="journal article" date="2016" name="Nat. Commun.">
        <title>Ectomycorrhizal ecology is imprinted in the genome of the dominant symbiotic fungus Cenococcum geophilum.</title>
        <authorList>
            <consortium name="DOE Joint Genome Institute"/>
            <person name="Peter M."/>
            <person name="Kohler A."/>
            <person name="Ohm R.A."/>
            <person name="Kuo A."/>
            <person name="Krutzmann J."/>
            <person name="Morin E."/>
            <person name="Arend M."/>
            <person name="Barry K.W."/>
            <person name="Binder M."/>
            <person name="Choi C."/>
            <person name="Clum A."/>
            <person name="Copeland A."/>
            <person name="Grisel N."/>
            <person name="Haridas S."/>
            <person name="Kipfer T."/>
            <person name="LaButti K."/>
            <person name="Lindquist E."/>
            <person name="Lipzen A."/>
            <person name="Maire R."/>
            <person name="Meier B."/>
            <person name="Mihaltcheva S."/>
            <person name="Molinier V."/>
            <person name="Murat C."/>
            <person name="Poggeler S."/>
            <person name="Quandt C.A."/>
            <person name="Sperisen C."/>
            <person name="Tritt A."/>
            <person name="Tisserant E."/>
            <person name="Crous P.W."/>
            <person name="Henrissat B."/>
            <person name="Nehls U."/>
            <person name="Egli S."/>
            <person name="Spatafora J.W."/>
            <person name="Grigoriev I.V."/>
            <person name="Martin F.M."/>
        </authorList>
    </citation>
    <scope>NUCLEOTIDE SEQUENCE [LARGE SCALE GENOMIC DNA]</scope>
    <source>
        <strain evidence="1 2">1.58</strain>
    </source>
</reference>